<evidence type="ECO:0000313" key="3">
    <source>
        <dbReference type="WBParaSite" id="maker-E.canG7_contigs_3045-snap-gene-0.24-mRNA-1"/>
    </source>
</evidence>
<evidence type="ECO:0000313" key="2">
    <source>
        <dbReference type="Proteomes" id="UP000887562"/>
    </source>
</evidence>
<reference evidence="3" key="1">
    <citation type="submission" date="2022-11" db="UniProtKB">
        <authorList>
            <consortium name="WormBaseParasite"/>
        </authorList>
    </citation>
    <scope>IDENTIFICATION</scope>
</reference>
<dbReference type="Proteomes" id="UP000887562">
    <property type="component" value="Unplaced"/>
</dbReference>
<evidence type="ECO:0000256" key="1">
    <source>
        <dbReference type="SAM" id="Phobius"/>
    </source>
</evidence>
<keyword evidence="1" id="KW-1133">Transmembrane helix</keyword>
<dbReference type="AlphaFoldDB" id="A0A915ETU6"/>
<name>A0A915ETU6_9CEST</name>
<sequence>CDSEVQCKNNVSVLKINATHHHCLQNPRMTKNCSGSAYSKVLYPTNCTLWRREGGNAFQMLLLTLLLIQCILLPVIKSKSYILHYEFTDFTDIPCVVVEVSCNSSFSIIKNDENVSFAFDYTHNGSGSCSLRSGSFVNMRLQKGYIVHWFWFFTPEPFMEMFGQGFNTVGAEEYLLHGTYALTNLSVFNEFTNETYCANVTALPGQVKEPYQDTLIRAGNHYSCMSGWNVTLYGEKYNATLRLGSVKFQAFPDIGAANFSGYAVTCYADHDHNPFGFQGVLVFVCVGVVLTESYIGEVGAINAVDWETRGEPIACQPASTPESHAQVGDCEAARAHDPVWMQVNGEHHNACQKRITNPRATSQCIRSPSEPGENLIAETPDFEVNLARFNGMQYCPGGKPGCKSRVNIIPTARLCKLHHLTKIPNVSTGESFDYNMLGNSVSWWQVAPVGSSHIPRHLSSLMPQLTSVLPAR</sequence>
<keyword evidence="1" id="KW-0472">Membrane</keyword>
<protein>
    <submittedName>
        <fullName evidence="3">Uncharacterized protein</fullName>
    </submittedName>
</protein>
<keyword evidence="1" id="KW-0812">Transmembrane</keyword>
<dbReference type="WBParaSite" id="maker-E.canG7_contigs_3045-snap-gene-0.24-mRNA-1">
    <property type="protein sequence ID" value="maker-E.canG7_contigs_3045-snap-gene-0.24-mRNA-1"/>
    <property type="gene ID" value="EcG7_06281"/>
</dbReference>
<organism evidence="2 3">
    <name type="scientific">Echinococcus canadensis</name>
    <dbReference type="NCBI Taxonomy" id="519352"/>
    <lineage>
        <taxon>Eukaryota</taxon>
        <taxon>Metazoa</taxon>
        <taxon>Spiralia</taxon>
        <taxon>Lophotrochozoa</taxon>
        <taxon>Platyhelminthes</taxon>
        <taxon>Cestoda</taxon>
        <taxon>Eucestoda</taxon>
        <taxon>Cyclophyllidea</taxon>
        <taxon>Taeniidae</taxon>
        <taxon>Echinococcus</taxon>
        <taxon>Echinococcus canadensis group</taxon>
    </lineage>
</organism>
<keyword evidence="2" id="KW-1185">Reference proteome</keyword>
<accession>A0A915ETU6</accession>
<proteinExistence type="predicted"/>
<feature type="transmembrane region" description="Helical" evidence="1">
    <location>
        <begin position="57"/>
        <end position="76"/>
    </location>
</feature>